<comment type="caution">
    <text evidence="1">The sequence shown here is derived from an EMBL/GenBank/DDBJ whole genome shotgun (WGS) entry which is preliminary data.</text>
</comment>
<accession>A0AAD5R5I1</accession>
<dbReference type="EMBL" id="JAHQIW010006711">
    <property type="protein sequence ID" value="KAJ1369976.1"/>
    <property type="molecule type" value="Genomic_DNA"/>
</dbReference>
<proteinExistence type="predicted"/>
<evidence type="ECO:0000313" key="1">
    <source>
        <dbReference type="EMBL" id="KAJ1369976.1"/>
    </source>
</evidence>
<organism evidence="1 2">
    <name type="scientific">Parelaphostrongylus tenuis</name>
    <name type="common">Meningeal worm</name>
    <dbReference type="NCBI Taxonomy" id="148309"/>
    <lineage>
        <taxon>Eukaryota</taxon>
        <taxon>Metazoa</taxon>
        <taxon>Ecdysozoa</taxon>
        <taxon>Nematoda</taxon>
        <taxon>Chromadorea</taxon>
        <taxon>Rhabditida</taxon>
        <taxon>Rhabditina</taxon>
        <taxon>Rhabditomorpha</taxon>
        <taxon>Strongyloidea</taxon>
        <taxon>Metastrongylidae</taxon>
        <taxon>Parelaphostrongylus</taxon>
    </lineage>
</organism>
<dbReference type="AlphaFoldDB" id="A0AAD5R5I1"/>
<dbReference type="Proteomes" id="UP001196413">
    <property type="component" value="Unassembled WGS sequence"/>
</dbReference>
<sequence>MFVRFMEYKKVQDALIALEAHTRYCESERRKANGECSLDRMYMTHEKRWSGKYFLQIRGLAMGQRLAPSLAILMYKVEAPLRARGPLLYCRYSRLFHCLFHTGGNGQLFRGPKWAVRVH</sequence>
<reference evidence="1" key="1">
    <citation type="submission" date="2021-06" db="EMBL/GenBank/DDBJ databases">
        <title>Parelaphostrongylus tenuis whole genome reference sequence.</title>
        <authorList>
            <person name="Garwood T.J."/>
            <person name="Larsen P.A."/>
            <person name="Fountain-Jones N.M."/>
            <person name="Garbe J.R."/>
            <person name="Macchietto M.G."/>
            <person name="Kania S.A."/>
            <person name="Gerhold R.W."/>
            <person name="Richards J.E."/>
            <person name="Wolf T.M."/>
        </authorList>
    </citation>
    <scope>NUCLEOTIDE SEQUENCE</scope>
    <source>
        <strain evidence="1">MNPRO001-30</strain>
        <tissue evidence="1">Meninges</tissue>
    </source>
</reference>
<protein>
    <submittedName>
        <fullName evidence="1">Uncharacterized protein</fullName>
    </submittedName>
</protein>
<keyword evidence="2" id="KW-1185">Reference proteome</keyword>
<gene>
    <name evidence="1" type="ORF">KIN20_031600</name>
</gene>
<name>A0AAD5R5I1_PARTN</name>
<evidence type="ECO:0000313" key="2">
    <source>
        <dbReference type="Proteomes" id="UP001196413"/>
    </source>
</evidence>